<reference evidence="3 4" key="1">
    <citation type="submission" date="2020-08" db="EMBL/GenBank/DDBJ databases">
        <authorList>
            <person name="Newling K."/>
            <person name="Davey J."/>
            <person name="Forrester S."/>
        </authorList>
    </citation>
    <scope>NUCLEOTIDE SEQUENCE [LARGE SCALE GENOMIC DNA]</scope>
    <source>
        <strain evidence="4">Crithidia deanei Carvalho (ATCC PRA-265)</strain>
    </source>
</reference>
<gene>
    <name evidence="3" type="ORF">ADEAN_000842300</name>
</gene>
<feature type="transmembrane region" description="Helical" evidence="2">
    <location>
        <begin position="154"/>
        <end position="174"/>
    </location>
</feature>
<evidence type="ECO:0000256" key="2">
    <source>
        <dbReference type="SAM" id="Phobius"/>
    </source>
</evidence>
<dbReference type="SUPFAM" id="SSF55073">
    <property type="entry name" value="Nucleotide cyclase"/>
    <property type="match status" value="1"/>
</dbReference>
<feature type="region of interest" description="Disordered" evidence="1">
    <location>
        <begin position="651"/>
        <end position="672"/>
    </location>
</feature>
<sequence>MERRSNKTGDSSLSDPPAPPKRVASGLTIDIPSIISGDGSGGVEPTRQEPALDKSMYAMLTSDFTEKTLTKTKEERKDIIVNPSPHSDSTSPTAPRGTPGKEQGAGFEESRTAPRDAFSTSSDDEEEGDEGAEDPMSIMKRVLKEAAQPKGFRLTWILYSMIFIVIAFFVMLLIQTTFTMNSALKTGGKQSVQALASSTVNNVKLTLYELDKLFDTVDLINSEENDDMSLPTPIASIIYSTLCTRLFGAPQNILNYEENSSTANWALPCNSAFKPPTVDLFKQAVYSKEIRLAGLSDNNTMAYRFGNLTSRSAVVLSKDLLGKGLFSNDVPKYSTGVLQSAFVGLFLAQWNNTTPSIVMHTLNEETASYADPQPTKEGERLQKAFNTYCQHTNEYTWYNVIRPKVFSDDEFDFDSENSSTFHPIPSPYQEFKGRWGLLSRSVLCVAVCIDDYDSICRPENPSTMWLVIDYQPSSMGQDAVQYVGIISIVALVIFSILAVFDYISITIPVDYLRDQLLRIVGPRRDHSSCFKRMVRWSYRLWLGDLKALIRTLHILRFCYEHNQKYVPEHILMRQANELYQNRSKLFLLYKMELRYDAGILEDDEESDNELVEDKPNERADSTMWTNLDNEMTTVSMQNSLNISNFREDLLSSPDPNISDNGDRDANPSNYLSSVKRGVKPPMTIKRSDEATVLCIQFVNIENAYSVNYNLAVKQHRRLMRYTLSQIRKYKGVIFHRTGDCMAVVWNGFNVCSAHTEKATECAISFAASFAPYREQGFQVGIVVHKGSFVCGVVEDSKEAFITAFGEAPSQAITLATLAAMQPYFGFIVTEPAKQALSSVYDFGVIDVIKMPAGTHSMYLFEIIGKKDKKATRADFLVQYTKAFTKFRNHEFHDSLEGIRQLRKNFPKQSDVLVHRLELLCQYYSRHKSDIPRPYVRAYPAWENYDQRAQITGPECYYGTPPGSAWQRDAGVRGAGGVQGRGALQ</sequence>
<feature type="compositionally biased region" description="Acidic residues" evidence="1">
    <location>
        <begin position="122"/>
        <end position="133"/>
    </location>
</feature>
<feature type="region of interest" description="Disordered" evidence="1">
    <location>
        <begin position="1"/>
        <end position="135"/>
    </location>
</feature>
<keyword evidence="2" id="KW-1133">Transmembrane helix</keyword>
<evidence type="ECO:0000313" key="4">
    <source>
        <dbReference type="Proteomes" id="UP000515908"/>
    </source>
</evidence>
<dbReference type="EMBL" id="LR877163">
    <property type="protein sequence ID" value="CAD2220899.1"/>
    <property type="molecule type" value="Genomic_DNA"/>
</dbReference>
<dbReference type="Gene3D" id="3.30.70.1230">
    <property type="entry name" value="Nucleotide cyclase"/>
    <property type="match status" value="1"/>
</dbReference>
<evidence type="ECO:0000256" key="1">
    <source>
        <dbReference type="SAM" id="MobiDB-lite"/>
    </source>
</evidence>
<name>A0A7G2CNH8_9TRYP</name>
<keyword evidence="2" id="KW-0812">Transmembrane</keyword>
<accession>A0A7G2CNH8</accession>
<dbReference type="Proteomes" id="UP000515908">
    <property type="component" value="Chromosome 19"/>
</dbReference>
<feature type="compositionally biased region" description="Basic and acidic residues" evidence="1">
    <location>
        <begin position="64"/>
        <end position="79"/>
    </location>
</feature>
<proteinExistence type="predicted"/>
<dbReference type="OrthoDB" id="272748at2759"/>
<dbReference type="AlphaFoldDB" id="A0A7G2CNH8"/>
<keyword evidence="2" id="KW-0472">Membrane</keyword>
<organism evidence="3 4">
    <name type="scientific">Angomonas deanei</name>
    <dbReference type="NCBI Taxonomy" id="59799"/>
    <lineage>
        <taxon>Eukaryota</taxon>
        <taxon>Discoba</taxon>
        <taxon>Euglenozoa</taxon>
        <taxon>Kinetoplastea</taxon>
        <taxon>Metakinetoplastina</taxon>
        <taxon>Trypanosomatida</taxon>
        <taxon>Trypanosomatidae</taxon>
        <taxon>Strigomonadinae</taxon>
        <taxon>Angomonas</taxon>
    </lineage>
</organism>
<keyword evidence="4" id="KW-1185">Reference proteome</keyword>
<feature type="compositionally biased region" description="Polar residues" evidence="1">
    <location>
        <begin position="84"/>
        <end position="93"/>
    </location>
</feature>
<dbReference type="VEuPathDB" id="TriTrypDB:ADEAN_000842300"/>
<dbReference type="InterPro" id="IPR029787">
    <property type="entry name" value="Nucleotide_cyclase"/>
</dbReference>
<evidence type="ECO:0000313" key="3">
    <source>
        <dbReference type="EMBL" id="CAD2220899.1"/>
    </source>
</evidence>
<protein>
    <submittedName>
        <fullName evidence="3">Adenylate and Guanylate cyclase catalytic domain containing protein, putative</fullName>
    </submittedName>
</protein>